<dbReference type="AlphaFoldDB" id="A0A0R3AE80"/>
<evidence type="ECO:0000313" key="3">
    <source>
        <dbReference type="EMBL" id="KRP68673.1"/>
    </source>
</evidence>
<comment type="similarity">
    <text evidence="1">Belongs to the iron/ascorbate-dependent oxidoreductase family.</text>
</comment>
<reference evidence="3 4" key="1">
    <citation type="submission" date="2015-02" db="EMBL/GenBank/DDBJ databases">
        <title>Two Pseudomonas sp. nov., isolated from raw milk.</title>
        <authorList>
            <person name="Wenning M."/>
            <person name="von Neubeck M."/>
            <person name="Huptas C."/>
            <person name="Scherer S."/>
        </authorList>
    </citation>
    <scope>NUCLEOTIDE SEQUENCE [LARGE SCALE GENOMIC DNA]</scope>
    <source>
        <strain evidence="3 4">DSM 29164</strain>
    </source>
</reference>
<dbReference type="GO" id="GO:0016491">
    <property type="term" value="F:oxidoreductase activity"/>
    <property type="evidence" value="ECO:0007669"/>
    <property type="project" value="UniProtKB-KW"/>
</dbReference>
<sequence>MKYGARYLVSLRGAGHLKSALQASLVPASRCKHPGALLDTLQHWSDSYLRSDGPCLTGHRSLANLGYMRSPLVIAQPEQLTAVAQVSGLFNKQGIAELRRACYQLEAGSSTSDWIISNRTRAATRSSTLIREMMDSRAFLLAVSKIAGVPLVPHPFLRARSQVNYFYPPQALHDRAQIGMWHTDGTSFVLNIMLSEPSEYEGGEFVYFEGPVERFDVASLNDNVRSCGVKASGDAVYIYGSRVFHGVRPLTQGRRMSLVLSFHCPYSQADVNKFWHLASDDGVLRTIKPWFQLKRDLVRPASEQYRRLGIDPITFGELVPLQLQGAR</sequence>
<dbReference type="OrthoDB" id="8985754at2"/>
<evidence type="ECO:0000259" key="2">
    <source>
        <dbReference type="PROSITE" id="PS51471"/>
    </source>
</evidence>
<keyword evidence="1" id="KW-0408">Iron</keyword>
<keyword evidence="1" id="KW-0479">Metal-binding</keyword>
<dbReference type="InterPro" id="IPR005123">
    <property type="entry name" value="Oxoglu/Fe-dep_dioxygenase_dom"/>
</dbReference>
<dbReference type="PROSITE" id="PS51471">
    <property type="entry name" value="FE2OG_OXY"/>
    <property type="match status" value="1"/>
</dbReference>
<gene>
    <name evidence="3" type="ORF">TX23_25410</name>
</gene>
<dbReference type="Proteomes" id="UP000050852">
    <property type="component" value="Unassembled WGS sequence"/>
</dbReference>
<organism evidence="3 4">
    <name type="scientific">Pseudomonas paralactis</name>
    <dbReference type="NCBI Taxonomy" id="1615673"/>
    <lineage>
        <taxon>Bacteria</taxon>
        <taxon>Pseudomonadati</taxon>
        <taxon>Pseudomonadota</taxon>
        <taxon>Gammaproteobacteria</taxon>
        <taxon>Pseudomonadales</taxon>
        <taxon>Pseudomonadaceae</taxon>
        <taxon>Pseudomonas</taxon>
    </lineage>
</organism>
<keyword evidence="1" id="KW-0560">Oxidoreductase</keyword>
<dbReference type="PANTHER" id="PTHR41677">
    <property type="entry name" value="YALI0B19030P"/>
    <property type="match status" value="1"/>
</dbReference>
<comment type="caution">
    <text evidence="3">The sequence shown here is derived from an EMBL/GenBank/DDBJ whole genome shotgun (WGS) entry which is preliminary data.</text>
</comment>
<dbReference type="GO" id="GO:0046872">
    <property type="term" value="F:metal ion binding"/>
    <property type="evidence" value="ECO:0007669"/>
    <property type="project" value="UniProtKB-KW"/>
</dbReference>
<dbReference type="PATRIC" id="fig|1615673.3.peg.695"/>
<evidence type="ECO:0000256" key="1">
    <source>
        <dbReference type="RuleBase" id="RU003682"/>
    </source>
</evidence>
<proteinExistence type="inferred from homology"/>
<dbReference type="Gene3D" id="2.60.120.620">
    <property type="entry name" value="q2cbj1_9rhob like domain"/>
    <property type="match status" value="1"/>
</dbReference>
<evidence type="ECO:0000313" key="4">
    <source>
        <dbReference type="Proteomes" id="UP000050852"/>
    </source>
</evidence>
<dbReference type="EMBL" id="JYLN01000016">
    <property type="protein sequence ID" value="KRP68673.1"/>
    <property type="molecule type" value="Genomic_DNA"/>
</dbReference>
<protein>
    <recommendedName>
        <fullName evidence="2">Fe2OG dioxygenase domain-containing protein</fullName>
    </recommendedName>
</protein>
<feature type="domain" description="Fe2OG dioxygenase" evidence="2">
    <location>
        <begin position="155"/>
        <end position="265"/>
    </location>
</feature>
<name>A0A0R3AE80_9PSED</name>
<accession>A0A0R3AE80</accession>
<dbReference type="PANTHER" id="PTHR41677:SF1">
    <property type="entry name" value="FE2OG DIOXYGENASE DOMAIN-CONTAINING PROTEIN"/>
    <property type="match status" value="1"/>
</dbReference>